<dbReference type="STRING" id="1196031.A361_24915"/>
<dbReference type="InterPro" id="IPR007253">
    <property type="entry name" value="Cell_wall-bd_2"/>
</dbReference>
<dbReference type="Gene3D" id="3.40.630.40">
    <property type="entry name" value="Zn-dependent exopeptidases"/>
    <property type="match status" value="1"/>
</dbReference>
<dbReference type="SMART" id="SM00646">
    <property type="entry name" value="Ami_3"/>
    <property type="match status" value="1"/>
</dbReference>
<feature type="signal peptide" evidence="1">
    <location>
        <begin position="1"/>
        <end position="25"/>
    </location>
</feature>
<sequence>MKKYVSVITFVFILILSFNTLSASAEVNTKRLGGKDRFEVAVNVSQTGWPNGTKTIFLANYEAFADALAASPLAYKEDSPILLTASNKLNSLTRNEIIRLGADKVILIGGAGSISNDVVKELRVLGITNIERIGGKDRFEVTYKIATRLGEADTAVIANGLNFPDALSIAPYAAKKGYPILLTKNTELHPIMKNVIKELNISSTIISGGEASVGPKVSELLPNVKRLAGKDRYEVSANILRQLNPNAGKAFIATGMTFADALTGSVLAAKENSPMLLASPAYTPSSVKEVISNKNIKDFTILGGPASVPNDRFLILTGQALEPIKNPLEGKVIVLDPGHGGKDPGAVKNGKREVDLNNSFTLKVSRYLKDMGAKVVYTRDPNRDVYVDLASRAKIANNAKADLFISIHHDSNLSTQPKGLSLHYSTYRPAIEVKDVYVLSGGKRYPFIREDTSRKVFLVKNGSSTKELSYNGPNIAYDPTPSAAAVKSKSFAEDLAASLVYPGIEISKIYSSTGVKDHNLFVTRWTAMPSVLVELGFISNPNEVKLLADSVVQEKRAEAMADTIKEFLK</sequence>
<dbReference type="EMBL" id="CP015506">
    <property type="protein sequence ID" value="AND42252.1"/>
    <property type="molecule type" value="Genomic_DNA"/>
</dbReference>
<dbReference type="PANTHER" id="PTHR30032:SF8">
    <property type="entry name" value="GERMINATION-SPECIFIC N-ACETYLMURAMOYL-L-ALANINE AMIDASE"/>
    <property type="match status" value="1"/>
</dbReference>
<organism evidence="3 4">
    <name type="scientific">Cytobacillus oceanisediminis 2691</name>
    <dbReference type="NCBI Taxonomy" id="1196031"/>
    <lineage>
        <taxon>Bacteria</taxon>
        <taxon>Bacillati</taxon>
        <taxon>Bacillota</taxon>
        <taxon>Bacilli</taxon>
        <taxon>Bacillales</taxon>
        <taxon>Bacillaceae</taxon>
        <taxon>Cytobacillus</taxon>
    </lineage>
</organism>
<protein>
    <recommendedName>
        <fullName evidence="2">MurNAc-LAA domain-containing protein</fullName>
    </recommendedName>
</protein>
<dbReference type="Proteomes" id="UP000077856">
    <property type="component" value="Chromosome"/>
</dbReference>
<dbReference type="eggNOG" id="COG2247">
    <property type="taxonomic scope" value="Bacteria"/>
</dbReference>
<evidence type="ECO:0000313" key="3">
    <source>
        <dbReference type="EMBL" id="AND42252.1"/>
    </source>
</evidence>
<dbReference type="GO" id="GO:0008745">
    <property type="term" value="F:N-acetylmuramoyl-L-alanine amidase activity"/>
    <property type="evidence" value="ECO:0007669"/>
    <property type="project" value="InterPro"/>
</dbReference>
<dbReference type="RefSeq" id="WP_019380782.1">
    <property type="nucleotide sequence ID" value="NZ_CP015506.1"/>
</dbReference>
<dbReference type="eggNOG" id="COG0860">
    <property type="taxonomic scope" value="Bacteria"/>
</dbReference>
<dbReference type="Pfam" id="PF01520">
    <property type="entry name" value="Amidase_3"/>
    <property type="match status" value="1"/>
</dbReference>
<dbReference type="GO" id="GO:0009253">
    <property type="term" value="P:peptidoglycan catabolic process"/>
    <property type="evidence" value="ECO:0007669"/>
    <property type="project" value="InterPro"/>
</dbReference>
<dbReference type="SUPFAM" id="SSF53187">
    <property type="entry name" value="Zn-dependent exopeptidases"/>
    <property type="match status" value="1"/>
</dbReference>
<evidence type="ECO:0000259" key="2">
    <source>
        <dbReference type="SMART" id="SM00646"/>
    </source>
</evidence>
<gene>
    <name evidence="3" type="ORF">A361_24915</name>
</gene>
<reference evidence="3 4" key="1">
    <citation type="submission" date="2016-04" db="EMBL/GenBank/DDBJ databases">
        <title>Complete genome sequence of Bacillus oceanisediminis strain 2691.</title>
        <authorList>
            <person name="Jeong H."/>
            <person name="Kim H.J."/>
            <person name="Lee D.-W."/>
        </authorList>
    </citation>
    <scope>NUCLEOTIDE SEQUENCE [LARGE SCALE GENOMIC DNA]</scope>
    <source>
        <strain evidence="3 4">2691</strain>
    </source>
</reference>
<dbReference type="CDD" id="cd02696">
    <property type="entry name" value="MurNAc-LAA"/>
    <property type="match status" value="1"/>
</dbReference>
<dbReference type="PANTHER" id="PTHR30032">
    <property type="entry name" value="N-ACETYLMURAMOYL-L-ALANINE AMIDASE-RELATED"/>
    <property type="match status" value="1"/>
</dbReference>
<dbReference type="InterPro" id="IPR051922">
    <property type="entry name" value="Bact_Sporulation_Assoc"/>
</dbReference>
<dbReference type="Gene3D" id="3.40.50.12090">
    <property type="match status" value="2"/>
</dbReference>
<feature type="chain" id="PRO_5007817409" description="MurNAc-LAA domain-containing protein" evidence="1">
    <location>
        <begin position="26"/>
        <end position="569"/>
    </location>
</feature>
<evidence type="ECO:0000313" key="4">
    <source>
        <dbReference type="Proteomes" id="UP000077856"/>
    </source>
</evidence>
<evidence type="ECO:0000256" key="1">
    <source>
        <dbReference type="SAM" id="SignalP"/>
    </source>
</evidence>
<dbReference type="Pfam" id="PF04122">
    <property type="entry name" value="CW_binding_2"/>
    <property type="match status" value="3"/>
</dbReference>
<accession>A0A160MG44</accession>
<feature type="domain" description="MurNAc-LAA" evidence="2">
    <location>
        <begin position="393"/>
        <end position="565"/>
    </location>
</feature>
<proteinExistence type="predicted"/>
<dbReference type="AlphaFoldDB" id="A0A160MG44"/>
<name>A0A160MG44_9BACI</name>
<keyword evidence="1" id="KW-0732">Signal</keyword>
<dbReference type="KEGG" id="bon:A361_24915"/>
<dbReference type="InterPro" id="IPR002508">
    <property type="entry name" value="MurNAc-LAA_cat"/>
</dbReference>